<evidence type="ECO:0000256" key="5">
    <source>
        <dbReference type="ARBA" id="ARBA00023242"/>
    </source>
</evidence>
<dbReference type="InterPro" id="IPR001878">
    <property type="entry name" value="Znf_CCHC"/>
</dbReference>
<proteinExistence type="predicted"/>
<feature type="compositionally biased region" description="Basic and acidic residues" evidence="7">
    <location>
        <begin position="438"/>
        <end position="511"/>
    </location>
</feature>
<feature type="domain" description="DWNN" evidence="10">
    <location>
        <begin position="3"/>
        <end position="75"/>
    </location>
</feature>
<evidence type="ECO:0000313" key="11">
    <source>
        <dbReference type="EMBL" id="KAL0491856.1"/>
    </source>
</evidence>
<feature type="compositionally biased region" description="Polar residues" evidence="7">
    <location>
        <begin position="320"/>
        <end position="343"/>
    </location>
</feature>
<dbReference type="EMBL" id="JAOPGA020001877">
    <property type="protein sequence ID" value="KAL0491856.1"/>
    <property type="molecule type" value="Genomic_DNA"/>
</dbReference>
<dbReference type="InterPro" id="IPR025829">
    <property type="entry name" value="Zn_knuckle_CX2CX3GHX4C"/>
</dbReference>
<dbReference type="Proteomes" id="UP001431209">
    <property type="component" value="Unassembled WGS sequence"/>
</dbReference>
<feature type="domain" description="CCHC-type" evidence="9">
    <location>
        <begin position="164"/>
        <end position="178"/>
    </location>
</feature>
<reference evidence="11 12" key="1">
    <citation type="submission" date="2024-03" db="EMBL/GenBank/DDBJ databases">
        <title>The Acrasis kona genome and developmental transcriptomes reveal deep origins of eukaryotic multicellular pathways.</title>
        <authorList>
            <person name="Sheikh S."/>
            <person name="Fu C.-J."/>
            <person name="Brown M.W."/>
            <person name="Baldauf S.L."/>
        </authorList>
    </citation>
    <scope>NUCLEOTIDE SEQUENCE [LARGE SCALE GENOMIC DNA]</scope>
    <source>
        <strain evidence="11 12">ATCC MYA-3509</strain>
    </source>
</reference>
<evidence type="ECO:0000256" key="1">
    <source>
        <dbReference type="ARBA" id="ARBA00004123"/>
    </source>
</evidence>
<dbReference type="GO" id="GO:0008270">
    <property type="term" value="F:zinc ion binding"/>
    <property type="evidence" value="ECO:0007669"/>
    <property type="project" value="UniProtKB-KW"/>
</dbReference>
<dbReference type="InterPro" id="IPR013083">
    <property type="entry name" value="Znf_RING/FYVE/PHD"/>
</dbReference>
<dbReference type="Pfam" id="PF08783">
    <property type="entry name" value="DWNN"/>
    <property type="match status" value="1"/>
</dbReference>
<evidence type="ECO:0000259" key="8">
    <source>
        <dbReference type="PROSITE" id="PS50089"/>
    </source>
</evidence>
<dbReference type="SUPFAM" id="SSF57850">
    <property type="entry name" value="RING/U-box"/>
    <property type="match status" value="1"/>
</dbReference>
<dbReference type="InterPro" id="IPR014891">
    <property type="entry name" value="DWNN_domain"/>
</dbReference>
<comment type="caution">
    <text evidence="11">The sequence shown here is derived from an EMBL/GenBank/DDBJ whole genome shotgun (WGS) entry which is preliminary data.</text>
</comment>
<keyword evidence="3 6" id="KW-0863">Zinc-finger</keyword>
<dbReference type="CDD" id="cd16620">
    <property type="entry name" value="vRING-HC-C4C4_RBBP6"/>
    <property type="match status" value="1"/>
</dbReference>
<evidence type="ECO:0000256" key="3">
    <source>
        <dbReference type="ARBA" id="ARBA00022771"/>
    </source>
</evidence>
<feature type="compositionally biased region" description="Basic and acidic residues" evidence="7">
    <location>
        <begin position="689"/>
        <end position="698"/>
    </location>
</feature>
<protein>
    <submittedName>
        <fullName evidence="11">E3 ubiquitin-protein ligase</fullName>
    </submittedName>
</protein>
<dbReference type="PANTHER" id="PTHR15439:SF0">
    <property type="entry name" value="CELL DIVISION CYCLE AND APOPTOSIS REGULATOR PROTEIN 1-RELATED"/>
    <property type="match status" value="1"/>
</dbReference>
<keyword evidence="5" id="KW-0539">Nucleus</keyword>
<evidence type="ECO:0000259" key="9">
    <source>
        <dbReference type="PROSITE" id="PS50158"/>
    </source>
</evidence>
<dbReference type="GO" id="GO:0005634">
    <property type="term" value="C:nucleus"/>
    <property type="evidence" value="ECO:0007669"/>
    <property type="project" value="UniProtKB-SubCell"/>
</dbReference>
<feature type="compositionally biased region" description="Low complexity" evidence="7">
    <location>
        <begin position="512"/>
        <end position="523"/>
    </location>
</feature>
<feature type="domain" description="RING-type" evidence="8">
    <location>
        <begin position="255"/>
        <end position="296"/>
    </location>
</feature>
<dbReference type="Gene3D" id="4.10.60.10">
    <property type="entry name" value="Zinc finger, CCHC-type"/>
    <property type="match status" value="1"/>
</dbReference>
<accession>A0AAW2ZT24</accession>
<evidence type="ECO:0000313" key="12">
    <source>
        <dbReference type="Proteomes" id="UP001431209"/>
    </source>
</evidence>
<sequence length="698" mass="79548">MSVFFKFKSAKGFDSVGFDGAHISLAKLKQAIVTQKKIKSTDFDLLIENAQSGEEYTSDNTMIPKNTSVLVKRIPVTKGASLIPAMDKGLQRPVMGYQTRPDNQFGDPMFNPPSMSMSMPSVDGGDETSEIERLIQSSSQDWMPDKNMDSRYQPRKIPPPNYLCHRCKKPGHFIQHCPTNGDPRFNIKTVRKPTGIPRSFLRQVTGEEGDMEGTLALGEGVYAVMEPNESEFEKVKAQEKNTFGFGTDVPENLKCFTCHQLLREPVSIPCCGATFCSHCISHVLANETNFHCPKCHRADQRIEMLTKNDKARESVEEFKNSTNRSQGTTNTHDPFKQNNSYLTTTTYGNKDSLSSIMDDFQIPHANSIDAPIRSMPSSYIQSTYNNNTTPSFGGGITSTIGDQTLSQNNSSQNERDLKRRKTEAESTTSREYIPTKTASDDRVKREDEDRKLSREKRSSSREREKYSSRSDDRSSSQRDDNNSSYKDYRDKSSSHRDEKSSSSSSYRDEKSSSSSSSHRSSSSSRDDRYASSRSDDKPSSSSSSSSRRDDKDRSSSYRDDKERTSSSHRDDKDRSSSSSSYRDDRDRSSSSSYRDDRYRDDKERSSSSRRDDRYSSSSSSSHRDERSSSSNRDDKERSSSSHRESSRKDDKYRDDKYREDRDDKYRDDKSRDDKYRDEKKSSSSSSSSRHYEERSSRR</sequence>
<dbReference type="GO" id="GO:0003676">
    <property type="term" value="F:nucleic acid binding"/>
    <property type="evidence" value="ECO:0007669"/>
    <property type="project" value="InterPro"/>
</dbReference>
<dbReference type="InterPro" id="IPR033489">
    <property type="entry name" value="RBBP6"/>
</dbReference>
<dbReference type="GO" id="GO:0061630">
    <property type="term" value="F:ubiquitin protein ligase activity"/>
    <property type="evidence" value="ECO:0007669"/>
    <property type="project" value="InterPro"/>
</dbReference>
<keyword evidence="12" id="KW-1185">Reference proteome</keyword>
<dbReference type="GO" id="GO:0006511">
    <property type="term" value="P:ubiquitin-dependent protein catabolic process"/>
    <property type="evidence" value="ECO:0007669"/>
    <property type="project" value="TreeGrafter"/>
</dbReference>
<dbReference type="PROSITE" id="PS50089">
    <property type="entry name" value="ZF_RING_2"/>
    <property type="match status" value="1"/>
</dbReference>
<feature type="compositionally biased region" description="Basic and acidic residues" evidence="7">
    <location>
        <begin position="524"/>
        <end position="538"/>
    </location>
</feature>
<dbReference type="PANTHER" id="PTHR15439">
    <property type="entry name" value="RETINOBLASTOMA-BINDING PROTEIN 6"/>
    <property type="match status" value="1"/>
</dbReference>
<evidence type="ECO:0000256" key="7">
    <source>
        <dbReference type="SAM" id="MobiDB-lite"/>
    </source>
</evidence>
<dbReference type="SMART" id="SM01180">
    <property type="entry name" value="DWNN"/>
    <property type="match status" value="1"/>
</dbReference>
<dbReference type="PROSITE" id="PS50158">
    <property type="entry name" value="ZF_CCHC"/>
    <property type="match status" value="1"/>
</dbReference>
<dbReference type="Pfam" id="PF13696">
    <property type="entry name" value="zf-CCHC_2"/>
    <property type="match status" value="1"/>
</dbReference>
<dbReference type="Gene3D" id="3.10.20.90">
    <property type="entry name" value="Phosphatidylinositol 3-kinase Catalytic Subunit, Chain A, domain 1"/>
    <property type="match status" value="1"/>
</dbReference>
<name>A0AAW2ZT24_9EUKA</name>
<dbReference type="InterPro" id="IPR001841">
    <property type="entry name" value="Znf_RING"/>
</dbReference>
<feature type="compositionally biased region" description="Polar residues" evidence="7">
    <location>
        <begin position="381"/>
        <end position="412"/>
    </location>
</feature>
<dbReference type="PROSITE" id="PS51282">
    <property type="entry name" value="DWNN"/>
    <property type="match status" value="1"/>
</dbReference>
<evidence type="ECO:0000256" key="6">
    <source>
        <dbReference type="PROSITE-ProRule" id="PRU00047"/>
    </source>
</evidence>
<organism evidence="11 12">
    <name type="scientific">Acrasis kona</name>
    <dbReference type="NCBI Taxonomy" id="1008807"/>
    <lineage>
        <taxon>Eukaryota</taxon>
        <taxon>Discoba</taxon>
        <taxon>Heterolobosea</taxon>
        <taxon>Tetramitia</taxon>
        <taxon>Eutetramitia</taxon>
        <taxon>Acrasidae</taxon>
        <taxon>Acrasis</taxon>
    </lineage>
</organism>
<evidence type="ECO:0000259" key="10">
    <source>
        <dbReference type="PROSITE" id="PS51282"/>
    </source>
</evidence>
<dbReference type="Gene3D" id="3.30.40.10">
    <property type="entry name" value="Zinc/RING finger domain, C3HC4 (zinc finger)"/>
    <property type="match status" value="1"/>
</dbReference>
<feature type="compositionally biased region" description="Basic and acidic residues" evidence="7">
    <location>
        <begin position="546"/>
        <end position="614"/>
    </location>
</feature>
<feature type="region of interest" description="Disordered" evidence="7">
    <location>
        <begin position="381"/>
        <end position="698"/>
    </location>
</feature>
<dbReference type="SUPFAM" id="SSF57756">
    <property type="entry name" value="Retrovirus zinc finger-like domains"/>
    <property type="match status" value="1"/>
</dbReference>
<gene>
    <name evidence="11" type="ORF">AKO1_010273</name>
</gene>
<feature type="compositionally biased region" description="Basic and acidic residues" evidence="7">
    <location>
        <begin position="621"/>
        <end position="681"/>
    </location>
</feature>
<keyword evidence="2" id="KW-0479">Metal-binding</keyword>
<keyword evidence="4" id="KW-0862">Zinc</keyword>
<comment type="subcellular location">
    <subcellularLocation>
        <location evidence="1">Nucleus</location>
    </subcellularLocation>
</comment>
<dbReference type="InterPro" id="IPR036875">
    <property type="entry name" value="Znf_CCHC_sf"/>
</dbReference>
<evidence type="ECO:0000256" key="4">
    <source>
        <dbReference type="ARBA" id="ARBA00022833"/>
    </source>
</evidence>
<evidence type="ECO:0000256" key="2">
    <source>
        <dbReference type="ARBA" id="ARBA00022723"/>
    </source>
</evidence>
<dbReference type="AlphaFoldDB" id="A0AAW2ZT24"/>
<feature type="region of interest" description="Disordered" evidence="7">
    <location>
        <begin position="317"/>
        <end position="343"/>
    </location>
</feature>
<dbReference type="GO" id="GO:0006397">
    <property type="term" value="P:mRNA processing"/>
    <property type="evidence" value="ECO:0007669"/>
    <property type="project" value="InterPro"/>
</dbReference>
<dbReference type="GO" id="GO:0016567">
    <property type="term" value="P:protein ubiquitination"/>
    <property type="evidence" value="ECO:0007669"/>
    <property type="project" value="InterPro"/>
</dbReference>